<feature type="transmembrane region" description="Helical" evidence="2">
    <location>
        <begin position="231"/>
        <end position="253"/>
    </location>
</feature>
<sequence length="280" mass="30518">MTTTRGSAGTDAAAGRRWRLDHDGHRLQVETERVGWMRIVRLYVDGVQHAQTEALHQARIPYRDRSVLVAFDPLGLLDGQAARCVLTPPRPADGTGHETEQGADDGTGNDAQDGSDDDTDDDTDDDRGGGTDEGDTNLPFTPPEGSRAARRERFARRHPALYASRHVAAATAKVVFGILGVSALIGAVVRLLLSYLPRPDVDLPDVDLPDLPLPDIPRPDIQLPDVTLPPWLQAVVATSKYWMPILIAIGVAVHEVDRRKKNDRRHEAQQGDAHPGGKQS</sequence>
<feature type="transmembrane region" description="Helical" evidence="2">
    <location>
        <begin position="174"/>
        <end position="196"/>
    </location>
</feature>
<organism evidence="3 4">
    <name type="scientific">Actinomadura rubrobrunea</name>
    <dbReference type="NCBI Taxonomy" id="115335"/>
    <lineage>
        <taxon>Bacteria</taxon>
        <taxon>Bacillati</taxon>
        <taxon>Actinomycetota</taxon>
        <taxon>Actinomycetes</taxon>
        <taxon>Streptosporangiales</taxon>
        <taxon>Thermomonosporaceae</taxon>
        <taxon>Actinomadura</taxon>
    </lineage>
</organism>
<reference evidence="3" key="1">
    <citation type="submission" date="2023-02" db="EMBL/GenBank/DDBJ databases">
        <title>Actinomadura rubrobrunea NBRC 14622.</title>
        <authorList>
            <person name="Ichikawa N."/>
            <person name="Sato H."/>
            <person name="Tonouchi N."/>
        </authorList>
    </citation>
    <scope>NUCLEOTIDE SEQUENCE</scope>
    <source>
        <strain evidence="3">NBRC 14622</strain>
    </source>
</reference>
<feature type="region of interest" description="Disordered" evidence="1">
    <location>
        <begin position="260"/>
        <end position="280"/>
    </location>
</feature>
<evidence type="ECO:0000256" key="1">
    <source>
        <dbReference type="SAM" id="MobiDB-lite"/>
    </source>
</evidence>
<protein>
    <submittedName>
        <fullName evidence="3">Uncharacterized protein</fullName>
    </submittedName>
</protein>
<feature type="region of interest" description="Disordered" evidence="1">
    <location>
        <begin position="85"/>
        <end position="150"/>
    </location>
</feature>
<name>A0A9W6UXQ6_9ACTN</name>
<evidence type="ECO:0000256" key="2">
    <source>
        <dbReference type="SAM" id="Phobius"/>
    </source>
</evidence>
<accession>A0A9W6UXQ6</accession>
<dbReference type="EMBL" id="BSRZ01000028">
    <property type="protein sequence ID" value="GLW67594.1"/>
    <property type="molecule type" value="Genomic_DNA"/>
</dbReference>
<feature type="compositionally biased region" description="Acidic residues" evidence="1">
    <location>
        <begin position="113"/>
        <end position="125"/>
    </location>
</feature>
<dbReference type="RefSeq" id="WP_067916820.1">
    <property type="nucleotide sequence ID" value="NZ_BSRZ01000028.1"/>
</dbReference>
<feature type="compositionally biased region" description="Basic and acidic residues" evidence="1">
    <location>
        <begin position="260"/>
        <end position="269"/>
    </location>
</feature>
<gene>
    <name evidence="3" type="ORF">Arub01_58370</name>
</gene>
<keyword evidence="2" id="KW-0812">Transmembrane</keyword>
<keyword evidence="2" id="KW-0472">Membrane</keyword>
<evidence type="ECO:0000313" key="4">
    <source>
        <dbReference type="Proteomes" id="UP001165124"/>
    </source>
</evidence>
<keyword evidence="2" id="KW-1133">Transmembrane helix</keyword>
<dbReference type="Proteomes" id="UP001165124">
    <property type="component" value="Unassembled WGS sequence"/>
</dbReference>
<evidence type="ECO:0000313" key="3">
    <source>
        <dbReference type="EMBL" id="GLW67594.1"/>
    </source>
</evidence>
<keyword evidence="4" id="KW-1185">Reference proteome</keyword>
<comment type="caution">
    <text evidence="3">The sequence shown here is derived from an EMBL/GenBank/DDBJ whole genome shotgun (WGS) entry which is preliminary data.</text>
</comment>
<dbReference type="AlphaFoldDB" id="A0A9W6UXQ6"/>
<proteinExistence type="predicted"/>